<protein>
    <submittedName>
        <fullName evidence="1">ClpP/crotonase-like domain-containing protein</fullName>
    </submittedName>
</protein>
<evidence type="ECO:0000313" key="1">
    <source>
        <dbReference type="EMBL" id="KAI9266847.1"/>
    </source>
</evidence>
<dbReference type="InterPro" id="IPR001753">
    <property type="entry name" value="Enoyl-CoA_hydra/iso"/>
</dbReference>
<dbReference type="PANTHER" id="PTHR11941">
    <property type="entry name" value="ENOYL-COA HYDRATASE-RELATED"/>
    <property type="match status" value="1"/>
</dbReference>
<proteinExistence type="predicted"/>
<gene>
    <name evidence="1" type="ORF">BDA99DRAFT_436207</name>
</gene>
<keyword evidence="2" id="KW-1185">Reference proteome</keyword>
<organism evidence="1 2">
    <name type="scientific">Phascolomyces articulosus</name>
    <dbReference type="NCBI Taxonomy" id="60185"/>
    <lineage>
        <taxon>Eukaryota</taxon>
        <taxon>Fungi</taxon>
        <taxon>Fungi incertae sedis</taxon>
        <taxon>Mucoromycota</taxon>
        <taxon>Mucoromycotina</taxon>
        <taxon>Mucoromycetes</taxon>
        <taxon>Mucorales</taxon>
        <taxon>Lichtheimiaceae</taxon>
        <taxon>Phascolomyces</taxon>
    </lineage>
</organism>
<dbReference type="GO" id="GO:0006635">
    <property type="term" value="P:fatty acid beta-oxidation"/>
    <property type="evidence" value="ECO:0007669"/>
    <property type="project" value="TreeGrafter"/>
</dbReference>
<dbReference type="CDD" id="cd06558">
    <property type="entry name" value="crotonase-like"/>
    <property type="match status" value="1"/>
</dbReference>
<sequence length="282" mass="30706">MQLPSAEFFLLTIPEPHILLITINRPKQFNALNPEANFEMSRILDWAEDTDEIWCIIVSTGGKAFCAGMDLVNWNKDRSNGKNNQGSGETMPPTGFGGLSNRGLARKPIIAAVDGYALGGGSEMVLACNIVVATKRSKFGLPEVKRGVTIAAGGLARLARAVSYQVVSEIALTGRHLTAEEFKKYDLVNEVVENDVDIVQAALVWARKIIANSPDAVFITKFGIMLAMERASMEGATNEWMASEEAITWRGGENLAEGLDAFANKRAPQWKNPAPLKNKSKL</sequence>
<dbReference type="SUPFAM" id="SSF52096">
    <property type="entry name" value="ClpP/crotonase"/>
    <property type="match status" value="1"/>
</dbReference>
<dbReference type="Pfam" id="PF00378">
    <property type="entry name" value="ECH_1"/>
    <property type="match status" value="1"/>
</dbReference>
<accession>A0AAD5KDF3</accession>
<reference evidence="1" key="2">
    <citation type="submission" date="2023-02" db="EMBL/GenBank/DDBJ databases">
        <authorList>
            <consortium name="DOE Joint Genome Institute"/>
            <person name="Mondo S.J."/>
            <person name="Chang Y."/>
            <person name="Wang Y."/>
            <person name="Ahrendt S."/>
            <person name="Andreopoulos W."/>
            <person name="Barry K."/>
            <person name="Beard J."/>
            <person name="Benny G.L."/>
            <person name="Blankenship S."/>
            <person name="Bonito G."/>
            <person name="Cuomo C."/>
            <person name="Desiro A."/>
            <person name="Gervers K.A."/>
            <person name="Hundley H."/>
            <person name="Kuo A."/>
            <person name="LaButti K."/>
            <person name="Lang B.F."/>
            <person name="Lipzen A."/>
            <person name="O'Donnell K."/>
            <person name="Pangilinan J."/>
            <person name="Reynolds N."/>
            <person name="Sandor L."/>
            <person name="Smith M.W."/>
            <person name="Tsang A."/>
            <person name="Grigoriev I.V."/>
            <person name="Stajich J.E."/>
            <person name="Spatafora J.W."/>
        </authorList>
    </citation>
    <scope>NUCLEOTIDE SEQUENCE</scope>
    <source>
        <strain evidence="1">RSA 2281</strain>
    </source>
</reference>
<dbReference type="Proteomes" id="UP001209540">
    <property type="component" value="Unassembled WGS sequence"/>
</dbReference>
<comment type="caution">
    <text evidence="1">The sequence shown here is derived from an EMBL/GenBank/DDBJ whole genome shotgun (WGS) entry which is preliminary data.</text>
</comment>
<dbReference type="Gene3D" id="3.90.226.10">
    <property type="entry name" value="2-enoyl-CoA Hydratase, Chain A, domain 1"/>
    <property type="match status" value="1"/>
</dbReference>
<name>A0AAD5KDF3_9FUNG</name>
<evidence type="ECO:0000313" key="2">
    <source>
        <dbReference type="Proteomes" id="UP001209540"/>
    </source>
</evidence>
<reference evidence="1" key="1">
    <citation type="journal article" date="2022" name="IScience">
        <title>Evolution of zygomycete secretomes and the origins of terrestrial fungal ecologies.</title>
        <authorList>
            <person name="Chang Y."/>
            <person name="Wang Y."/>
            <person name="Mondo S."/>
            <person name="Ahrendt S."/>
            <person name="Andreopoulos W."/>
            <person name="Barry K."/>
            <person name="Beard J."/>
            <person name="Benny G.L."/>
            <person name="Blankenship S."/>
            <person name="Bonito G."/>
            <person name="Cuomo C."/>
            <person name="Desiro A."/>
            <person name="Gervers K.A."/>
            <person name="Hundley H."/>
            <person name="Kuo A."/>
            <person name="LaButti K."/>
            <person name="Lang B.F."/>
            <person name="Lipzen A."/>
            <person name="O'Donnell K."/>
            <person name="Pangilinan J."/>
            <person name="Reynolds N."/>
            <person name="Sandor L."/>
            <person name="Smith M.E."/>
            <person name="Tsang A."/>
            <person name="Grigoriev I.V."/>
            <person name="Stajich J.E."/>
            <person name="Spatafora J.W."/>
        </authorList>
    </citation>
    <scope>NUCLEOTIDE SEQUENCE</scope>
    <source>
        <strain evidence="1">RSA 2281</strain>
    </source>
</reference>
<dbReference type="GO" id="GO:0005739">
    <property type="term" value="C:mitochondrion"/>
    <property type="evidence" value="ECO:0007669"/>
    <property type="project" value="TreeGrafter"/>
</dbReference>
<dbReference type="EMBL" id="JAIXMP010000010">
    <property type="protein sequence ID" value="KAI9266847.1"/>
    <property type="molecule type" value="Genomic_DNA"/>
</dbReference>
<dbReference type="InterPro" id="IPR029045">
    <property type="entry name" value="ClpP/crotonase-like_dom_sf"/>
</dbReference>
<dbReference type="AlphaFoldDB" id="A0AAD5KDF3"/>
<dbReference type="PANTHER" id="PTHR11941:SF158">
    <property type="entry name" value="ENOYL-COA HYDRATASE (AFU_ORTHOLOGUE AFUA_2G10650)"/>
    <property type="match status" value="1"/>
</dbReference>